<dbReference type="Pfam" id="PF00953">
    <property type="entry name" value="Glycos_transf_4"/>
    <property type="match status" value="1"/>
</dbReference>
<feature type="transmembrane region" description="Helical" evidence="7">
    <location>
        <begin position="318"/>
        <end position="335"/>
    </location>
</feature>
<feature type="transmembrane region" description="Helical" evidence="7">
    <location>
        <begin position="501"/>
        <end position="519"/>
    </location>
</feature>
<dbReference type="InterPro" id="IPR000715">
    <property type="entry name" value="Glycosyl_transferase_4"/>
</dbReference>
<feature type="transmembrane region" description="Helical" evidence="7">
    <location>
        <begin position="394"/>
        <end position="414"/>
    </location>
</feature>
<keyword evidence="3 8" id="KW-0808">Transferase</keyword>
<feature type="transmembrane region" description="Helical" evidence="7">
    <location>
        <begin position="476"/>
        <end position="495"/>
    </location>
</feature>
<dbReference type="PROSITE" id="PS01348">
    <property type="entry name" value="MRAY_2"/>
    <property type="match status" value="1"/>
</dbReference>
<dbReference type="AlphaFoldDB" id="A0A3B0W9Y4"/>
<dbReference type="GO" id="GO:0044038">
    <property type="term" value="P:cell wall macromolecule biosynthetic process"/>
    <property type="evidence" value="ECO:0007669"/>
    <property type="project" value="TreeGrafter"/>
</dbReference>
<comment type="subcellular location">
    <subcellularLocation>
        <location evidence="1">Cell membrane</location>
        <topology evidence="1">Multi-pass membrane protein</topology>
    </subcellularLocation>
</comment>
<keyword evidence="2" id="KW-1003">Cell membrane</keyword>
<name>A0A3B0W9Y4_9ZZZZ</name>
<gene>
    <name evidence="8" type="ORF">MNBD_GAMMA05-623</name>
</gene>
<feature type="transmembrane region" description="Helical" evidence="7">
    <location>
        <begin position="6"/>
        <end position="29"/>
    </location>
</feature>
<dbReference type="EC" id="2.7.8.-" evidence="8"/>
<dbReference type="PANTHER" id="PTHR22926:SF3">
    <property type="entry name" value="UNDECAPRENYL-PHOSPHATE ALPHA-N-ACETYLGLUCOSAMINYL 1-PHOSPHATE TRANSFERASE"/>
    <property type="match status" value="1"/>
</dbReference>
<feature type="transmembrane region" description="Helical" evidence="7">
    <location>
        <begin position="105"/>
        <end position="126"/>
    </location>
</feature>
<evidence type="ECO:0000256" key="3">
    <source>
        <dbReference type="ARBA" id="ARBA00022679"/>
    </source>
</evidence>
<dbReference type="GO" id="GO:0016780">
    <property type="term" value="F:phosphotransferase activity, for other substituted phosphate groups"/>
    <property type="evidence" value="ECO:0007669"/>
    <property type="project" value="InterPro"/>
</dbReference>
<organism evidence="8">
    <name type="scientific">hydrothermal vent metagenome</name>
    <dbReference type="NCBI Taxonomy" id="652676"/>
    <lineage>
        <taxon>unclassified sequences</taxon>
        <taxon>metagenomes</taxon>
        <taxon>ecological metagenomes</taxon>
    </lineage>
</organism>
<keyword evidence="4 7" id="KW-0812">Transmembrane</keyword>
<feature type="transmembrane region" description="Helical" evidence="7">
    <location>
        <begin position="367"/>
        <end position="388"/>
    </location>
</feature>
<proteinExistence type="predicted"/>
<dbReference type="InterPro" id="IPR018480">
    <property type="entry name" value="PNAcMuramoyl-5peptid_Trfase_CS"/>
</dbReference>
<feature type="transmembrane region" description="Helical" evidence="7">
    <location>
        <begin position="211"/>
        <end position="232"/>
    </location>
</feature>
<feature type="transmembrane region" description="Helical" evidence="7">
    <location>
        <begin position="186"/>
        <end position="204"/>
    </location>
</feature>
<dbReference type="CDD" id="cd06853">
    <property type="entry name" value="GT_WecA_like"/>
    <property type="match status" value="1"/>
</dbReference>
<reference evidence="8" key="1">
    <citation type="submission" date="2018-06" db="EMBL/GenBank/DDBJ databases">
        <authorList>
            <person name="Zhirakovskaya E."/>
        </authorList>
    </citation>
    <scope>NUCLEOTIDE SEQUENCE</scope>
</reference>
<keyword evidence="5 7" id="KW-1133">Transmembrane helix</keyword>
<accession>A0A3B0W9Y4</accession>
<evidence type="ECO:0000256" key="7">
    <source>
        <dbReference type="SAM" id="Phobius"/>
    </source>
</evidence>
<keyword evidence="6 7" id="KW-0472">Membrane</keyword>
<dbReference type="EMBL" id="UOFE01000024">
    <property type="protein sequence ID" value="VAW52091.1"/>
    <property type="molecule type" value="Genomic_DNA"/>
</dbReference>
<evidence type="ECO:0000256" key="6">
    <source>
        <dbReference type="ARBA" id="ARBA00023136"/>
    </source>
</evidence>
<dbReference type="GO" id="GO:0009103">
    <property type="term" value="P:lipopolysaccharide biosynthetic process"/>
    <property type="evidence" value="ECO:0007669"/>
    <property type="project" value="TreeGrafter"/>
</dbReference>
<feature type="transmembrane region" description="Helical" evidence="7">
    <location>
        <begin position="285"/>
        <end position="312"/>
    </location>
</feature>
<dbReference type="PANTHER" id="PTHR22926">
    <property type="entry name" value="PHOSPHO-N-ACETYLMURAMOYL-PENTAPEPTIDE-TRANSFERASE"/>
    <property type="match status" value="1"/>
</dbReference>
<dbReference type="GO" id="GO:0005886">
    <property type="term" value="C:plasma membrane"/>
    <property type="evidence" value="ECO:0007669"/>
    <property type="project" value="UniProtKB-SubCell"/>
</dbReference>
<evidence type="ECO:0000256" key="2">
    <source>
        <dbReference type="ARBA" id="ARBA00022475"/>
    </source>
</evidence>
<feature type="transmembrane region" description="Helical" evidence="7">
    <location>
        <begin position="421"/>
        <end position="439"/>
    </location>
</feature>
<evidence type="ECO:0000256" key="4">
    <source>
        <dbReference type="ARBA" id="ARBA00022692"/>
    </source>
</evidence>
<feature type="transmembrane region" description="Helical" evidence="7">
    <location>
        <begin position="445"/>
        <end position="464"/>
    </location>
</feature>
<feature type="transmembrane region" description="Helical" evidence="7">
    <location>
        <begin position="50"/>
        <end position="70"/>
    </location>
</feature>
<evidence type="ECO:0000256" key="1">
    <source>
        <dbReference type="ARBA" id="ARBA00004651"/>
    </source>
</evidence>
<dbReference type="GO" id="GO:0071555">
    <property type="term" value="P:cell wall organization"/>
    <property type="evidence" value="ECO:0007669"/>
    <property type="project" value="TreeGrafter"/>
</dbReference>
<feature type="transmembrane region" description="Helical" evidence="7">
    <location>
        <begin position="138"/>
        <end position="155"/>
    </location>
</feature>
<protein>
    <submittedName>
        <fullName evidence="8">Undecaprenyl-phosphate N-acetylglucosaminyl 1-phosphate transferase</fullName>
        <ecNumber evidence="8">2.7.8.-</ecNumber>
    </submittedName>
</protein>
<evidence type="ECO:0000313" key="8">
    <source>
        <dbReference type="EMBL" id="VAW52091.1"/>
    </source>
</evidence>
<sequence>MMNGSNLGVYLIIGMMAMAISMAIIPLLMKFAPAMGMIDAPDPRKVHSMPIPRVGGLGIVIGSLVPMFIWLPFTDLTISIFVGAFILLVFGTWDDIVELGHYAKFAGQFIAAGVVVYYGDLYVSHFPFNNFETIPESIGRPFTVIAIVGMINAINHSDGLDGLAGGESLISLSVIAYLAFIFNSDLMLIVSAATIGGIFGFLRFNSHPARVFMGDGGSQFLGFVLAILALLLTQNVNTTLSPALPALLLGLPIIDILAVFFLRAKHKLNLFKATRNHVHHRLLDIGFLHYESVMFIYTSQFILVLSAIPLMYEKDVSVLSFYIFICSSVFVFLTVSERYGFKMHKENNGSQDIFSVLLSKYPRMKDVPIKAIETGLSLFIIASALVVYDVPTDFAVSSLILLLLLAIVLLTDFLGYYLYRLILFVTIGFSVYLLTAYPVEWLSNQVDLVFVYFIIMSILGFVAVKSFSNEEFKITPLDYLVIAIALLIEVLPGKNEFRENIIWMIIQIIILFYVCELLIQNMKSRINRFTGSVALALALIAYRGLI</sequence>
<feature type="transmembrane region" description="Helical" evidence="7">
    <location>
        <begin position="526"/>
        <end position="545"/>
    </location>
</feature>
<evidence type="ECO:0000256" key="5">
    <source>
        <dbReference type="ARBA" id="ARBA00022989"/>
    </source>
</evidence>
<feature type="transmembrane region" description="Helical" evidence="7">
    <location>
        <begin position="244"/>
        <end position="264"/>
    </location>
</feature>
<feature type="transmembrane region" description="Helical" evidence="7">
    <location>
        <begin position="76"/>
        <end position="93"/>
    </location>
</feature>